<comment type="caution">
    <text evidence="1">The sequence shown here is derived from an EMBL/GenBank/DDBJ whole genome shotgun (WGS) entry which is preliminary data.</text>
</comment>
<keyword evidence="2" id="KW-1185">Reference proteome</keyword>
<organism evidence="1 2">
    <name type="scientific">Paramecium sonneborni</name>
    <dbReference type="NCBI Taxonomy" id="65129"/>
    <lineage>
        <taxon>Eukaryota</taxon>
        <taxon>Sar</taxon>
        <taxon>Alveolata</taxon>
        <taxon>Ciliophora</taxon>
        <taxon>Intramacronucleata</taxon>
        <taxon>Oligohymenophorea</taxon>
        <taxon>Peniculida</taxon>
        <taxon>Parameciidae</taxon>
        <taxon>Paramecium</taxon>
    </lineage>
</organism>
<protein>
    <submittedName>
        <fullName evidence="1">Uncharacterized protein</fullName>
    </submittedName>
</protein>
<sequence length="80" mass="9932">MKCYYLIIKGILYKYLIQIQERFLQGDGSSQYVRQKEQQKLYQRIDEEDQLEGQENEKEFKIRLKYWNHIEQQNRGQTLQ</sequence>
<dbReference type="Proteomes" id="UP000692954">
    <property type="component" value="Unassembled WGS sequence"/>
</dbReference>
<gene>
    <name evidence="1" type="ORF">PSON_ATCC_30995.1.T0510238</name>
</gene>
<dbReference type="EMBL" id="CAJJDN010000051">
    <property type="protein sequence ID" value="CAD8087537.1"/>
    <property type="molecule type" value="Genomic_DNA"/>
</dbReference>
<proteinExistence type="predicted"/>
<dbReference type="AlphaFoldDB" id="A0A8S1N2P8"/>
<evidence type="ECO:0000313" key="1">
    <source>
        <dbReference type="EMBL" id="CAD8087537.1"/>
    </source>
</evidence>
<accession>A0A8S1N2P8</accession>
<name>A0A8S1N2P8_9CILI</name>
<evidence type="ECO:0000313" key="2">
    <source>
        <dbReference type="Proteomes" id="UP000692954"/>
    </source>
</evidence>
<reference evidence="1" key="1">
    <citation type="submission" date="2021-01" db="EMBL/GenBank/DDBJ databases">
        <authorList>
            <consortium name="Genoscope - CEA"/>
            <person name="William W."/>
        </authorList>
    </citation>
    <scope>NUCLEOTIDE SEQUENCE</scope>
</reference>